<dbReference type="AlphaFoldDB" id="A0AB39MP59"/>
<organism evidence="1">
    <name type="scientific">Streptomyces sp. R08</name>
    <dbReference type="NCBI Taxonomy" id="3238624"/>
    <lineage>
        <taxon>Bacteria</taxon>
        <taxon>Bacillati</taxon>
        <taxon>Actinomycetota</taxon>
        <taxon>Actinomycetes</taxon>
        <taxon>Kitasatosporales</taxon>
        <taxon>Streptomycetaceae</taxon>
        <taxon>Streptomyces</taxon>
    </lineage>
</organism>
<sequence>MPSIEQRLETVMEAPLDTLIASEHRSRPTRATVDSWRLPESDCRELAELGLPDDQFLTPVFQTDVEPALVPNVAGPRERELATANDRLYELGRWGSHDLTPKIGAVENDGRVLAIRPTPFTAADVHPALREVYRDLYHPAVDFINSSIVQLVQISWRWRAAIPILLELTEPSGPCSEEEINSYFARREACEQIVLTGIERIDPAIRADDAARTLWGEVVTDPGC</sequence>
<proteinExistence type="predicted"/>
<name>A0AB39MP59_9ACTN</name>
<protein>
    <submittedName>
        <fullName evidence="1">SUKH-4 family immunity protein</fullName>
    </submittedName>
</protein>
<gene>
    <name evidence="1" type="ORF">AB5J58_45785</name>
</gene>
<dbReference type="Pfam" id="PF14435">
    <property type="entry name" value="SUKH-4"/>
    <property type="match status" value="1"/>
</dbReference>
<accession>A0AB39MP59</accession>
<evidence type="ECO:0000313" key="1">
    <source>
        <dbReference type="EMBL" id="XDQ07061.1"/>
    </source>
</evidence>
<dbReference type="InterPro" id="IPR025851">
    <property type="entry name" value="SUKH-4"/>
</dbReference>
<dbReference type="RefSeq" id="WP_369191892.1">
    <property type="nucleotide sequence ID" value="NZ_CP163431.1"/>
</dbReference>
<reference evidence="1" key="1">
    <citation type="submission" date="2024-07" db="EMBL/GenBank/DDBJ databases">
        <authorList>
            <person name="Yu S.T."/>
        </authorList>
    </citation>
    <scope>NUCLEOTIDE SEQUENCE</scope>
    <source>
        <strain evidence="1">R08</strain>
    </source>
</reference>
<dbReference type="EMBL" id="CP163431">
    <property type="protein sequence ID" value="XDQ07061.1"/>
    <property type="molecule type" value="Genomic_DNA"/>
</dbReference>